<evidence type="ECO:0000256" key="3">
    <source>
        <dbReference type="ARBA" id="ARBA00022448"/>
    </source>
</evidence>
<dbReference type="EMBL" id="CP025785">
    <property type="protein sequence ID" value="AWG42536.1"/>
    <property type="molecule type" value="Genomic_DNA"/>
</dbReference>
<proteinExistence type="inferred from homology"/>
<dbReference type="Pfam" id="PF02321">
    <property type="entry name" value="OEP"/>
    <property type="match status" value="1"/>
</dbReference>
<dbReference type="OrthoDB" id="350263at2"/>
<evidence type="ECO:0000256" key="6">
    <source>
        <dbReference type="ARBA" id="ARBA00023136"/>
    </source>
</evidence>
<evidence type="ECO:0000256" key="5">
    <source>
        <dbReference type="ARBA" id="ARBA00022692"/>
    </source>
</evidence>
<dbReference type="Proteomes" id="UP000244655">
    <property type="component" value="Chromosome"/>
</dbReference>
<dbReference type="GO" id="GO:0015288">
    <property type="term" value="F:porin activity"/>
    <property type="evidence" value="ECO:0007669"/>
    <property type="project" value="TreeGrafter"/>
</dbReference>
<dbReference type="SUPFAM" id="SSF56954">
    <property type="entry name" value="Outer membrane efflux proteins (OEP)"/>
    <property type="match status" value="1"/>
</dbReference>
<reference evidence="8 9" key="1">
    <citation type="submission" date="2018-01" db="EMBL/GenBank/DDBJ databases">
        <title>Genome sequence of Borrelia tachyglossi.</title>
        <authorList>
            <person name="Gofton A.W."/>
        </authorList>
    </citation>
    <scope>NUCLEOTIDE SEQUENCE [LARGE SCALE GENOMIC DNA]</scope>
    <source>
        <strain evidence="8 9">Bc-F10-1268</strain>
    </source>
</reference>
<dbReference type="InterPro" id="IPR003423">
    <property type="entry name" value="OMP_efflux"/>
</dbReference>
<dbReference type="GO" id="GO:0015562">
    <property type="term" value="F:efflux transmembrane transporter activity"/>
    <property type="evidence" value="ECO:0007669"/>
    <property type="project" value="InterPro"/>
</dbReference>
<dbReference type="RefSeq" id="WP_108728935.1">
    <property type="nucleotide sequence ID" value="NZ_CP025785.1"/>
</dbReference>
<gene>
    <name evidence="8" type="ORF">CR532_00720</name>
</gene>
<name>A0A2S1LW72_9SPIR</name>
<dbReference type="AlphaFoldDB" id="A0A2S1LW72"/>
<comment type="subcellular location">
    <subcellularLocation>
        <location evidence="1">Cell outer membrane</location>
    </subcellularLocation>
</comment>
<keyword evidence="5" id="KW-0812">Transmembrane</keyword>
<dbReference type="GO" id="GO:1990281">
    <property type="term" value="C:efflux pump complex"/>
    <property type="evidence" value="ECO:0007669"/>
    <property type="project" value="TreeGrafter"/>
</dbReference>
<evidence type="ECO:0000256" key="1">
    <source>
        <dbReference type="ARBA" id="ARBA00004442"/>
    </source>
</evidence>
<dbReference type="GO" id="GO:0009279">
    <property type="term" value="C:cell outer membrane"/>
    <property type="evidence" value="ECO:0007669"/>
    <property type="project" value="UniProtKB-SubCell"/>
</dbReference>
<dbReference type="PANTHER" id="PTHR30026:SF20">
    <property type="entry name" value="OUTER MEMBRANE PROTEIN TOLC"/>
    <property type="match status" value="1"/>
</dbReference>
<protein>
    <submittedName>
        <fullName evidence="8">TolC family protein</fullName>
    </submittedName>
</protein>
<keyword evidence="9" id="KW-1185">Reference proteome</keyword>
<keyword evidence="3" id="KW-0813">Transport</keyword>
<evidence type="ECO:0000313" key="9">
    <source>
        <dbReference type="Proteomes" id="UP000244655"/>
    </source>
</evidence>
<dbReference type="InterPro" id="IPR051906">
    <property type="entry name" value="TolC-like"/>
</dbReference>
<keyword evidence="4" id="KW-1134">Transmembrane beta strand</keyword>
<evidence type="ECO:0000256" key="2">
    <source>
        <dbReference type="ARBA" id="ARBA00007613"/>
    </source>
</evidence>
<organism evidence="8 9">
    <name type="scientific">Candidatus Borreliella tachyglossi</name>
    <dbReference type="NCBI Taxonomy" id="1964448"/>
    <lineage>
        <taxon>Bacteria</taxon>
        <taxon>Pseudomonadati</taxon>
        <taxon>Spirochaetota</taxon>
        <taxon>Spirochaetia</taxon>
        <taxon>Spirochaetales</taxon>
        <taxon>Borreliaceae</taxon>
        <taxon>Borreliella</taxon>
    </lineage>
</organism>
<accession>A0A2S1LW72</accession>
<evidence type="ECO:0000313" key="8">
    <source>
        <dbReference type="EMBL" id="AWG42536.1"/>
    </source>
</evidence>
<evidence type="ECO:0000256" key="4">
    <source>
        <dbReference type="ARBA" id="ARBA00022452"/>
    </source>
</evidence>
<sequence>MPTFGFSFLYLLEEANIKRLALIFVLVSSYAETMKISPEDAVRMALENNLDSKNAEYKEKIKKLYKDNSWNVFVPNLGASANLSRSSSSIPNAEERDYWGLGFGVSAGFTISPSVLKKIQLTVLDYENAKIDREKAVKNIRLGVLKMYNQLIALKSTLKVFEIQLKNSKLKFEQARISYDNGLLSEIDYLDAKLKYAKAQPALDEQVINFEKLKEGFKLLVGLDALQDFETIGELSDEILDFSLFNEVIDINEQLDVKTLNNSYKIVQKSLDAIWLDTFLPSFSFSLSYAPSISFSSNSSGLLKNGFSASLGLKYNLTEILPFSKSFTNIWDKDYQLEIVKNQVANKIREFKSNIIHKRKDVRKYKSILDASKMNLELARKNYQLAFDSFNAGAIDLLKFNDIEFTYKQSDLQFIRDKLNYSNAILEYKDLISALD</sequence>
<keyword evidence="6" id="KW-0472">Membrane</keyword>
<keyword evidence="7" id="KW-0998">Cell outer membrane</keyword>
<evidence type="ECO:0000256" key="7">
    <source>
        <dbReference type="ARBA" id="ARBA00023237"/>
    </source>
</evidence>
<dbReference type="Gene3D" id="1.20.1600.10">
    <property type="entry name" value="Outer membrane efflux proteins (OEP)"/>
    <property type="match status" value="1"/>
</dbReference>
<comment type="similarity">
    <text evidence="2">Belongs to the outer membrane factor (OMF) (TC 1.B.17) family.</text>
</comment>
<dbReference type="PANTHER" id="PTHR30026">
    <property type="entry name" value="OUTER MEMBRANE PROTEIN TOLC"/>
    <property type="match status" value="1"/>
</dbReference>